<evidence type="ECO:0000256" key="3">
    <source>
        <dbReference type="SAM" id="SignalP"/>
    </source>
</evidence>
<feature type="chain" id="PRO_5003406145" evidence="3">
    <location>
        <begin position="18"/>
        <end position="532"/>
    </location>
</feature>
<accession>G0NZC8</accession>
<feature type="region of interest" description="Disordered" evidence="1">
    <location>
        <begin position="460"/>
        <end position="497"/>
    </location>
</feature>
<organism evidence="5">
    <name type="scientific">Caenorhabditis brenneri</name>
    <name type="common">Nematode worm</name>
    <dbReference type="NCBI Taxonomy" id="135651"/>
    <lineage>
        <taxon>Eukaryota</taxon>
        <taxon>Metazoa</taxon>
        <taxon>Ecdysozoa</taxon>
        <taxon>Nematoda</taxon>
        <taxon>Chromadorea</taxon>
        <taxon>Rhabditida</taxon>
        <taxon>Rhabditina</taxon>
        <taxon>Rhabditomorpha</taxon>
        <taxon>Rhabditoidea</taxon>
        <taxon>Rhabditidae</taxon>
        <taxon>Peloderinae</taxon>
        <taxon>Caenorhabditis</taxon>
    </lineage>
</organism>
<feature type="compositionally biased region" description="Low complexity" evidence="1">
    <location>
        <begin position="462"/>
        <end position="476"/>
    </location>
</feature>
<sequence>MRLLNVIFAIVVLTVACFKNDIRKLCWEEFTKNKLCFPKYEKCLISGQELIGCKDSFEICVQTGTFYKHSEFCNKQLLNLSIPVRTEGVWHKSFLDETLNYLGSSRSQKENNCDFHNLLFKSMKPKISNELIKRIPSLASLYCPCWERAEDGSEVIRSSKMSIPLQMWHGGFSSKKCWREMDRFLVEYLCGVSVALEINHIWAKSADCHEHPDQRTNCRDTFSSSLKKSVNTSTLQSACQLYYEMVHAYLPASHSPSFDYKVTYINTTDLIYLQPFEYREDRLYLMNSFEEKAYFTCFSVKREVSSCNYMFEHCKINENHEKCGEKLIDCLSKMEEKCKNLLVQRNDNIGTLEKIYKFVKNNKLQLAWPVILYIFWTLTKSVINWILLSISIRICLKISDIFDNWSDKLDQKTSQIKNQIPQNQTPMGLDPLPYTTTIMITVPDGFDEIPLGPVYSLNTEYDGGNNNNNNDNNGNGEMYLNEDEDDEKEEEKKEKEKVDLNFGQSFRKMIISFCRFARSVYEFLRAVIKRFI</sequence>
<reference evidence="5" key="1">
    <citation type="submission" date="2011-07" db="EMBL/GenBank/DDBJ databases">
        <authorList>
            <consortium name="Caenorhabditis brenneri Sequencing and Analysis Consortium"/>
            <person name="Wilson R.K."/>
        </authorList>
    </citation>
    <scope>NUCLEOTIDE SEQUENCE [LARGE SCALE GENOMIC DNA]</scope>
    <source>
        <strain evidence="5">PB2801</strain>
    </source>
</reference>
<feature type="transmembrane region" description="Helical" evidence="2">
    <location>
        <begin position="366"/>
        <end position="388"/>
    </location>
</feature>
<dbReference type="OrthoDB" id="5857651at2759"/>
<dbReference type="InParanoid" id="G0NZC8"/>
<keyword evidence="3" id="KW-0732">Signal</keyword>
<evidence type="ECO:0000256" key="1">
    <source>
        <dbReference type="SAM" id="MobiDB-lite"/>
    </source>
</evidence>
<dbReference type="HOGENOM" id="CLU_034778_0_0_1"/>
<evidence type="ECO:0000313" key="4">
    <source>
        <dbReference type="EMBL" id="EGT41193.1"/>
    </source>
</evidence>
<feature type="signal peptide" evidence="3">
    <location>
        <begin position="1"/>
        <end position="17"/>
    </location>
</feature>
<keyword evidence="2" id="KW-1133">Transmembrane helix</keyword>
<keyword evidence="2" id="KW-0812">Transmembrane</keyword>
<dbReference type="AlphaFoldDB" id="G0NZC8"/>
<keyword evidence="5" id="KW-1185">Reference proteome</keyword>
<dbReference type="EMBL" id="GL379989">
    <property type="protein sequence ID" value="EGT41193.1"/>
    <property type="molecule type" value="Genomic_DNA"/>
</dbReference>
<dbReference type="Proteomes" id="UP000008068">
    <property type="component" value="Unassembled WGS sequence"/>
</dbReference>
<protein>
    <submittedName>
        <fullName evidence="4">Uncharacterized protein</fullName>
    </submittedName>
</protein>
<dbReference type="PROSITE" id="PS51257">
    <property type="entry name" value="PROKAR_LIPOPROTEIN"/>
    <property type="match status" value="1"/>
</dbReference>
<dbReference type="OMA" id="SKSIINW"/>
<gene>
    <name evidence="4" type="ORF">CAEBREN_09965</name>
</gene>
<evidence type="ECO:0000256" key="2">
    <source>
        <dbReference type="SAM" id="Phobius"/>
    </source>
</evidence>
<evidence type="ECO:0000313" key="5">
    <source>
        <dbReference type="Proteomes" id="UP000008068"/>
    </source>
</evidence>
<feature type="compositionally biased region" description="Acidic residues" evidence="1">
    <location>
        <begin position="480"/>
        <end position="489"/>
    </location>
</feature>
<keyword evidence="2" id="KW-0472">Membrane</keyword>
<proteinExistence type="predicted"/>
<name>G0NZC8_CAEBE</name>
<dbReference type="eggNOG" id="ENOG502RT79">
    <property type="taxonomic scope" value="Eukaryota"/>
</dbReference>